<comment type="caution">
    <text evidence="3">The sequence shown here is derived from an EMBL/GenBank/DDBJ whole genome shotgun (WGS) entry which is preliminary data.</text>
</comment>
<name>A0ABQ3X3S2_9ACTN</name>
<evidence type="ECO:0000256" key="1">
    <source>
        <dbReference type="SAM" id="MobiDB-lite"/>
    </source>
</evidence>
<reference evidence="3 4" key="1">
    <citation type="submission" date="2021-01" db="EMBL/GenBank/DDBJ databases">
        <title>Whole genome shotgun sequence of Actinoplanes couchii NBRC 106145.</title>
        <authorList>
            <person name="Komaki H."/>
            <person name="Tamura T."/>
        </authorList>
    </citation>
    <scope>NUCLEOTIDE SEQUENCE [LARGE SCALE GENOMIC DNA]</scope>
    <source>
        <strain evidence="3 4">NBRC 106145</strain>
    </source>
</reference>
<sequence>MSDGRIKTMRASDPARIAEAHKKYKHISDTIEDTVSQLSKIVSAGEEGLKGSWAEKIKEDAESIKESLQKAGTRYHDAATEIGIYQPELERAFTDVGAAESAEADANASLSRANGLPDPQKGADGTIPPEEEQKGIDKKRLQDEASGDVTTAKNKLNAALDALSVAGKRLGDAVNCKNYDDGLTDKIGWQIMKFFKWLSKIFGYIALAFAFLAVLFPGVGWIVVAGVVAGAVTLIADSVLLAGGDGSVLSVVLGAVGLGLAGLGAAVAKFGSKIASYVSSWKGFQNGFGAKWTLILGPNGKVTNIKFNFSGITFNPGKVGFFEGLGNKFSGIWGNFKNGFSNMFLNGFDGFKNSLNGLMSTWWKNFSGLTTFKDLSFLKGLPFLNGGFNGIGLGLQAAWGAWGTLNQAFGIGVSIIVATMQAMEHPALGDA</sequence>
<feature type="transmembrane region" description="Helical" evidence="2">
    <location>
        <begin position="202"/>
        <end position="235"/>
    </location>
</feature>
<proteinExistence type="predicted"/>
<dbReference type="EMBL" id="BOMG01000026">
    <property type="protein sequence ID" value="GID53166.1"/>
    <property type="molecule type" value="Genomic_DNA"/>
</dbReference>
<protein>
    <recommendedName>
        <fullName evidence="5">WXG100 family type VII secretion target</fullName>
    </recommendedName>
</protein>
<evidence type="ECO:0000256" key="2">
    <source>
        <dbReference type="SAM" id="Phobius"/>
    </source>
</evidence>
<gene>
    <name evidence="3" type="ORF">Aco03nite_015700</name>
</gene>
<evidence type="ECO:0000313" key="4">
    <source>
        <dbReference type="Proteomes" id="UP000612282"/>
    </source>
</evidence>
<dbReference type="Proteomes" id="UP000612282">
    <property type="component" value="Unassembled WGS sequence"/>
</dbReference>
<keyword evidence="2" id="KW-1133">Transmembrane helix</keyword>
<keyword evidence="4" id="KW-1185">Reference proteome</keyword>
<keyword evidence="2" id="KW-0472">Membrane</keyword>
<evidence type="ECO:0008006" key="5">
    <source>
        <dbReference type="Google" id="ProtNLM"/>
    </source>
</evidence>
<evidence type="ECO:0000313" key="3">
    <source>
        <dbReference type="EMBL" id="GID53166.1"/>
    </source>
</evidence>
<feature type="region of interest" description="Disordered" evidence="1">
    <location>
        <begin position="104"/>
        <end position="144"/>
    </location>
</feature>
<organism evidence="3 4">
    <name type="scientific">Actinoplanes couchii</name>
    <dbReference type="NCBI Taxonomy" id="403638"/>
    <lineage>
        <taxon>Bacteria</taxon>
        <taxon>Bacillati</taxon>
        <taxon>Actinomycetota</taxon>
        <taxon>Actinomycetes</taxon>
        <taxon>Micromonosporales</taxon>
        <taxon>Micromonosporaceae</taxon>
        <taxon>Actinoplanes</taxon>
    </lineage>
</organism>
<keyword evidence="2" id="KW-0812">Transmembrane</keyword>
<accession>A0ABQ3X3S2</accession>
<dbReference type="RefSeq" id="WP_203794080.1">
    <property type="nucleotide sequence ID" value="NZ_BAAAQE010000076.1"/>
</dbReference>
<dbReference type="Gene3D" id="1.20.120.330">
    <property type="entry name" value="Nucleotidyltransferases domain 2"/>
    <property type="match status" value="1"/>
</dbReference>
<feature type="compositionally biased region" description="Basic and acidic residues" evidence="1">
    <location>
        <begin position="131"/>
        <end position="143"/>
    </location>
</feature>
<feature type="transmembrane region" description="Helical" evidence="2">
    <location>
        <begin position="247"/>
        <end position="268"/>
    </location>
</feature>